<dbReference type="KEGG" id="apln:108742463"/>
<evidence type="ECO:0000256" key="1">
    <source>
        <dbReference type="ARBA" id="ARBA00004496"/>
    </source>
</evidence>
<dbReference type="InterPro" id="IPR000904">
    <property type="entry name" value="Sec7_dom"/>
</dbReference>
<feature type="compositionally biased region" description="Polar residues" evidence="3">
    <location>
        <begin position="1907"/>
        <end position="1916"/>
    </location>
</feature>
<dbReference type="OrthoDB" id="10002886at2759"/>
<dbReference type="InParanoid" id="A0A1W4XL53"/>
<feature type="compositionally biased region" description="Basic and acidic residues" evidence="3">
    <location>
        <begin position="1870"/>
        <end position="1887"/>
    </location>
</feature>
<comment type="subcellular location">
    <subcellularLocation>
        <location evidence="1">Cytoplasm</location>
    </subcellularLocation>
</comment>
<reference evidence="6" key="1">
    <citation type="submission" date="2025-08" db="UniProtKB">
        <authorList>
            <consortium name="RefSeq"/>
        </authorList>
    </citation>
    <scope>IDENTIFICATION</scope>
    <source>
        <tissue evidence="6">Entire body</tissue>
    </source>
</reference>
<dbReference type="Pfam" id="PF09324">
    <property type="entry name" value="Sec7-like_HDS"/>
    <property type="match status" value="1"/>
</dbReference>
<dbReference type="Proteomes" id="UP000192223">
    <property type="component" value="Unplaced"/>
</dbReference>
<dbReference type="RefSeq" id="XP_018333198.1">
    <property type="nucleotide sequence ID" value="XM_018477696.1"/>
</dbReference>
<dbReference type="Gene3D" id="1.10.1000.11">
    <property type="entry name" value="Arf Nucleotide-binding Site Opener,domain 2"/>
    <property type="match status" value="1"/>
</dbReference>
<dbReference type="InterPro" id="IPR023394">
    <property type="entry name" value="Sec7_C_sf"/>
</dbReference>
<sequence length="2096" mass="233461">MSIIAVLGQRNHEIVVYTASNASQYNLIKEASGPRLSSIRQSAQEAHDLLTSQNNLLRNPSFELRAACFNSFRHAFETKRSKLVTMAITGFNKIVRDDRFQIGTEPEDDSLWLPAQLLNATTTILTHCEDTQVHVLRVFLNMACGTSLALNGRLVILLINRFGEAYENGTQPIRAAAQAAASQTLTAFCAFLDEECQEILSQQQKHKNSGSSAEMVYSKTSAVACFNEAIPVMQYISSRLEETKILPKPNDITVFLLECLLTLVNTLPQTVHSNLHFTTFLWQRFCPSLLSLLGTPGDPESRSLTTQQAKIVYSIGIQVVRLVGRERHLRPVLEALFHRMLLLPTPGKRLEPLRAAKELLRSPARLADLLLLSGPIHRHAGDDMAIIRLIMDSIEESSQHNDPAIMLASVECVRALLGSLEALCKGEGLDMEGSEMANSRYPTLEQADYTGPLTYQSLARLPKPYRDVVANLKYHNDSDSSGVEGGGQIVEGETDSDCSGVTEGPEEFGVHSDDSNTDDENYSANHEIKKLHNLPKALQLGRNGIDECNVDLERHNARHFVKTLQNILLPSLLSLRSSIQIDEYMQEFASKCCQHNSSQNYEISTIMNADGVYLATYSALLLNLKLIQIGHYEERNGEALVPMSEAQFVEEIHGSGILVYVSATWLCELYQNVIAKPLLLTAGYDPKSPNQPALINLLNDVGGMSPSQLLSDWQKLQKVRGTPDISPEVEAGTKLSRRVLTCCWGSVVSVLGSALGEKPPPGGTSALSRLVARRARQKLRQRIKDDVISASLEGLHKAASLSNTLKLQSRSSSILALLASSSCKNQGPKILASHALSLDVLLSKGLALGSHSSLCWPHVFNACVAVAALEHALFSKAGSTQLLMVAQNPQNNVVTSTTAINTCEKLNMSYNVSSDDETCVDVYSFLQNTTNLSGSNTDASVAEIVERSGVHNTQGPGILTGVNAAKVCCVLSTRADELFHSAALRLALPGLCSFLNELCKASYAQLFAKFDELPKKPKKWWKKELESYQKPPATLLLHRIGEVTLKCIRSGRPLIHTMKVWSIVGPHFMQAACHKDRAVSKKAVTCIHDAVTALLNEQTELPHFHFNEALFKPFENLLCLELCDTDVQDQIVSCLCEFVEGNRTEISSGWRPLFGTLRVANSRQNAAAILEVFKVFLQTDNTLVFANAALDYILCLLSHIRNSDSDDSSVENLPSTKIVKNTKNVKIQEQQKISFLDSFDLRSKDNSFVSKEVTSTSDLCLESLKLLQNCATILSMMYHMPKCPTFNLTHRMNIDTEPQLVDPIIQNSDIITFSQTELEPPSYKLLSLQQDLENCDRDGITLPKMDKASGVLKVWYVLLEGLTSASVISSHKNQPYILETLFKLLKDLIVNPGVDFGFYCINHLLLPMVQNWLRQNCKVPKTTDIGQNFKHCCGMASELIVEYLHHLQGEKENEHESLQNLLRKEHPGATLALKQLLLILIECISQPNENIARLGTSCMRHIILNVGQILNSHQWEILVTGVHRACEISLHPLQQITLAFKPHSDSFYGDLATVKVAARKDSTVKENERVYELARQVFLMQNQKSCNKCTGKVCECDKTTSSFVIDDRSYVFLLYPLDMASSLNPDLYTLRVPFKNLVVGILAHQMLIQTISSALLQNLNHVTPILNILQVNSCSLRGILTHVNAKHIDTLLKCLELSSERARDFDIRPGLKFLTQKVGNLNKAANLYTQSNTSEVVQIIVLIELCLDGIEKYNITPNGIKEILAKDDKQRCSTDLKYVEKFLRNLQTKWEFLCESYVNLRINIPDERSECASELSTSEEVLNNGVNEDAVKSEKDQKPKPFKLSDFKRSDSFTSTDSESYLEKSPFTDLKSENKNSKDSDKEDANCKTKLLSKSNCPNSDDDENETSANKATKTNLSHDYKVPTNSIKYDTNTLMQIRATISIENITPKIKDTKRTMSESYDIDKDIEQKVEAMMEQYRKRKTNHYVASTPKTESFNTGGTIIPPQPIPPEIQQQRAISIFKDSEAYRSARIETMEACMELLCSLPSEKLSPLATVLKQGALMLLGAQEEKIQLAAEKLLQRMNISYIEDDNMSV</sequence>
<dbReference type="FunCoup" id="A0A1W4XL53">
    <property type="interactions" value="203"/>
</dbReference>
<dbReference type="GO" id="GO:0005085">
    <property type="term" value="F:guanyl-nucleotide exchange factor activity"/>
    <property type="evidence" value="ECO:0007669"/>
    <property type="project" value="InterPro"/>
</dbReference>
<dbReference type="InterPro" id="IPR015403">
    <property type="entry name" value="Mon2/Sec7/BIG1-like_HDS"/>
</dbReference>
<evidence type="ECO:0000256" key="3">
    <source>
        <dbReference type="SAM" id="MobiDB-lite"/>
    </source>
</evidence>
<keyword evidence="5" id="KW-1185">Reference proteome</keyword>
<dbReference type="SUPFAM" id="SSF48425">
    <property type="entry name" value="Sec7 domain"/>
    <property type="match status" value="1"/>
</dbReference>
<dbReference type="InterPro" id="IPR016024">
    <property type="entry name" value="ARM-type_fold"/>
</dbReference>
<dbReference type="Pfam" id="PF01369">
    <property type="entry name" value="Sec7"/>
    <property type="match status" value="1"/>
</dbReference>
<dbReference type="GO" id="GO:0032012">
    <property type="term" value="P:regulation of ARF protein signal transduction"/>
    <property type="evidence" value="ECO:0007669"/>
    <property type="project" value="InterPro"/>
</dbReference>
<evidence type="ECO:0000259" key="4">
    <source>
        <dbReference type="SMART" id="SM00222"/>
    </source>
</evidence>
<evidence type="ECO:0000313" key="5">
    <source>
        <dbReference type="Proteomes" id="UP000192223"/>
    </source>
</evidence>
<accession>A0A1W4XL53</accession>
<dbReference type="SUPFAM" id="SSF48371">
    <property type="entry name" value="ARM repeat"/>
    <property type="match status" value="1"/>
</dbReference>
<dbReference type="STRING" id="224129.A0A1W4XL53"/>
<feature type="region of interest" description="Disordered" evidence="3">
    <location>
        <begin position="1864"/>
        <end position="1918"/>
    </location>
</feature>
<dbReference type="GeneID" id="108742463"/>
<organism evidence="5 6">
    <name type="scientific">Agrilus planipennis</name>
    <name type="common">Emerald ash borer</name>
    <name type="synonym">Agrilus marcopoli</name>
    <dbReference type="NCBI Taxonomy" id="224129"/>
    <lineage>
        <taxon>Eukaryota</taxon>
        <taxon>Metazoa</taxon>
        <taxon>Ecdysozoa</taxon>
        <taxon>Arthropoda</taxon>
        <taxon>Hexapoda</taxon>
        <taxon>Insecta</taxon>
        <taxon>Pterygota</taxon>
        <taxon>Neoptera</taxon>
        <taxon>Endopterygota</taxon>
        <taxon>Coleoptera</taxon>
        <taxon>Polyphaga</taxon>
        <taxon>Elateriformia</taxon>
        <taxon>Buprestoidea</taxon>
        <taxon>Buprestidae</taxon>
        <taxon>Agrilinae</taxon>
        <taxon>Agrilus</taxon>
    </lineage>
</organism>
<evidence type="ECO:0000313" key="6">
    <source>
        <dbReference type="RefSeq" id="XP_018333198.1"/>
    </source>
</evidence>
<dbReference type="GO" id="GO:0005737">
    <property type="term" value="C:cytoplasm"/>
    <property type="evidence" value="ECO:0007669"/>
    <property type="project" value="UniProtKB-SubCell"/>
</dbReference>
<evidence type="ECO:0000256" key="2">
    <source>
        <dbReference type="ARBA" id="ARBA00022490"/>
    </source>
</evidence>
<dbReference type="InterPro" id="IPR035999">
    <property type="entry name" value="Sec7_dom_sf"/>
</dbReference>
<feature type="domain" description="SEC7" evidence="4">
    <location>
        <begin position="436"/>
        <end position="678"/>
    </location>
</feature>
<name>A0A1W4XL53_AGRPL</name>
<keyword evidence="2" id="KW-0963">Cytoplasm</keyword>
<proteinExistence type="predicted"/>
<protein>
    <submittedName>
        <fullName evidence="6">Brefeldin A-inhibited guanine nucleotide-exchange protein 3 isoform X1</fullName>
    </submittedName>
</protein>
<gene>
    <name evidence="6" type="primary">LOC108742463</name>
</gene>
<dbReference type="SMART" id="SM00222">
    <property type="entry name" value="Sec7"/>
    <property type="match status" value="1"/>
</dbReference>